<keyword evidence="1" id="KW-0472">Membrane</keyword>
<proteinExistence type="predicted"/>
<gene>
    <name evidence="2" type="ORF">CCAP1982_LOCUS11245</name>
</gene>
<dbReference type="Proteomes" id="UP000606786">
    <property type="component" value="Unassembled WGS sequence"/>
</dbReference>
<dbReference type="AlphaFoldDB" id="A0A811UUB2"/>
<feature type="transmembrane region" description="Helical" evidence="1">
    <location>
        <begin position="73"/>
        <end position="91"/>
    </location>
</feature>
<accession>A0A811UUB2</accession>
<sequence length="246" mass="27506">MRTPQRGCGCGCGFVTSHEAAAWNKTLSVKAARPCTIAARKLNCDDLRLAAGGLIYSHHRNFKDCCDDDVQRVNVVFFPMFFACVFFFLGLRNLSDDEMSKTIAVCGGLATVATPHNPHCTIDAGRRSLAAWRFSVVHSMRQLSAAHQHDRESSIATATVYVHMVCMYVSMFSGRNFQGPKASTSRRLCRQSLRNKKKKKQWSFIDYTSSHQHLVDKVMPPHALTAATPHSSLSHQYLLTIVRLTK</sequence>
<evidence type="ECO:0000313" key="3">
    <source>
        <dbReference type="Proteomes" id="UP000606786"/>
    </source>
</evidence>
<name>A0A811UUB2_CERCA</name>
<comment type="caution">
    <text evidence="2">The sequence shown here is derived from an EMBL/GenBank/DDBJ whole genome shotgun (WGS) entry which is preliminary data.</text>
</comment>
<organism evidence="2 3">
    <name type="scientific">Ceratitis capitata</name>
    <name type="common">Mediterranean fruit fly</name>
    <name type="synonym">Tephritis capitata</name>
    <dbReference type="NCBI Taxonomy" id="7213"/>
    <lineage>
        <taxon>Eukaryota</taxon>
        <taxon>Metazoa</taxon>
        <taxon>Ecdysozoa</taxon>
        <taxon>Arthropoda</taxon>
        <taxon>Hexapoda</taxon>
        <taxon>Insecta</taxon>
        <taxon>Pterygota</taxon>
        <taxon>Neoptera</taxon>
        <taxon>Endopterygota</taxon>
        <taxon>Diptera</taxon>
        <taxon>Brachycera</taxon>
        <taxon>Muscomorpha</taxon>
        <taxon>Tephritoidea</taxon>
        <taxon>Tephritidae</taxon>
        <taxon>Ceratitis</taxon>
        <taxon>Ceratitis</taxon>
    </lineage>
</organism>
<keyword evidence="1" id="KW-0812">Transmembrane</keyword>
<keyword evidence="3" id="KW-1185">Reference proteome</keyword>
<evidence type="ECO:0000313" key="2">
    <source>
        <dbReference type="EMBL" id="CAD7002772.1"/>
    </source>
</evidence>
<dbReference type="EMBL" id="CAJHJT010000034">
    <property type="protein sequence ID" value="CAD7002772.1"/>
    <property type="molecule type" value="Genomic_DNA"/>
</dbReference>
<reference evidence="2" key="1">
    <citation type="submission" date="2020-11" db="EMBL/GenBank/DDBJ databases">
        <authorList>
            <person name="Whitehead M."/>
        </authorList>
    </citation>
    <scope>NUCLEOTIDE SEQUENCE</scope>
    <source>
        <strain evidence="2">EGII</strain>
    </source>
</reference>
<evidence type="ECO:0000256" key="1">
    <source>
        <dbReference type="SAM" id="Phobius"/>
    </source>
</evidence>
<keyword evidence="1" id="KW-1133">Transmembrane helix</keyword>
<protein>
    <submittedName>
        <fullName evidence="2">(Mediterranean fruit fly) hypothetical protein</fullName>
    </submittedName>
</protein>